<dbReference type="Proteomes" id="UP000035642">
    <property type="component" value="Unassembled WGS sequence"/>
</dbReference>
<dbReference type="AlphaFoldDB" id="A0A0K0D8H5"/>
<reference evidence="2" key="2">
    <citation type="submission" date="2017-02" db="UniProtKB">
        <authorList>
            <consortium name="WormBaseParasite"/>
        </authorList>
    </citation>
    <scope>IDENTIFICATION</scope>
</reference>
<organism evidence="1 2">
    <name type="scientific">Angiostrongylus cantonensis</name>
    <name type="common">Rat lungworm</name>
    <dbReference type="NCBI Taxonomy" id="6313"/>
    <lineage>
        <taxon>Eukaryota</taxon>
        <taxon>Metazoa</taxon>
        <taxon>Ecdysozoa</taxon>
        <taxon>Nematoda</taxon>
        <taxon>Chromadorea</taxon>
        <taxon>Rhabditida</taxon>
        <taxon>Rhabditina</taxon>
        <taxon>Rhabditomorpha</taxon>
        <taxon>Strongyloidea</taxon>
        <taxon>Metastrongylidae</taxon>
        <taxon>Angiostrongylus</taxon>
    </lineage>
</organism>
<keyword evidence="1" id="KW-1185">Reference proteome</keyword>
<evidence type="ECO:0000313" key="2">
    <source>
        <dbReference type="WBParaSite" id="ACAC_0000637001-mRNA-1"/>
    </source>
</evidence>
<dbReference type="WBParaSite" id="ACAC_0000637001-mRNA-1">
    <property type="protein sequence ID" value="ACAC_0000637001-mRNA-1"/>
    <property type="gene ID" value="ACAC_0000637001"/>
</dbReference>
<accession>A0A0K0D8H5</accession>
<sequence length="47" mass="5311">MYILLGLENVTDFEGQSFALRLDIESAGYISEDIAQALCEYCEDFLT</sequence>
<reference evidence="1" key="1">
    <citation type="submission" date="2012-09" db="EMBL/GenBank/DDBJ databases">
        <authorList>
            <person name="Martin A.A."/>
        </authorList>
    </citation>
    <scope>NUCLEOTIDE SEQUENCE</scope>
</reference>
<protein>
    <submittedName>
        <fullName evidence="2">Ribosome maturation factor RimP</fullName>
    </submittedName>
</protein>
<proteinExistence type="predicted"/>
<evidence type="ECO:0000313" key="1">
    <source>
        <dbReference type="Proteomes" id="UP000035642"/>
    </source>
</evidence>
<name>A0A0K0D8H5_ANGCA</name>